<keyword evidence="3" id="KW-1185">Reference proteome</keyword>
<comment type="caution">
    <text evidence="2">The sequence shown here is derived from an EMBL/GenBank/DDBJ whole genome shotgun (WGS) entry which is preliminary data.</text>
</comment>
<evidence type="ECO:0000256" key="1">
    <source>
        <dbReference type="SAM" id="Phobius"/>
    </source>
</evidence>
<gene>
    <name evidence="2" type="ORF">C447_13397</name>
</gene>
<reference evidence="2 3" key="1">
    <citation type="journal article" date="2014" name="PLoS Genet.">
        <title>Phylogenetically driven sequencing of extremely halophilic archaea reveals strategies for static and dynamic osmo-response.</title>
        <authorList>
            <person name="Becker E.A."/>
            <person name="Seitzer P.M."/>
            <person name="Tritt A."/>
            <person name="Larsen D."/>
            <person name="Krusor M."/>
            <person name="Yao A.I."/>
            <person name="Wu D."/>
            <person name="Madern D."/>
            <person name="Eisen J.A."/>
            <person name="Darling A.E."/>
            <person name="Facciotti M.T."/>
        </authorList>
    </citation>
    <scope>NUCLEOTIDE SEQUENCE [LARGE SCALE GENOMIC DNA]</scope>
    <source>
        <strain evidence="2 3">100A6</strain>
    </source>
</reference>
<proteinExistence type="predicted"/>
<protein>
    <submittedName>
        <fullName evidence="2">Uncharacterized protein</fullName>
    </submittedName>
</protein>
<dbReference type="Proteomes" id="UP000011566">
    <property type="component" value="Unassembled WGS sequence"/>
</dbReference>
<keyword evidence="1" id="KW-0472">Membrane</keyword>
<dbReference type="PATRIC" id="fig|1132509.6.peg.3107"/>
<dbReference type="EMBL" id="AOMB01000036">
    <property type="protein sequence ID" value="EMA37215.1"/>
    <property type="molecule type" value="Genomic_DNA"/>
</dbReference>
<dbReference type="AlphaFoldDB" id="M0LYM4"/>
<keyword evidence="1" id="KW-0812">Transmembrane</keyword>
<keyword evidence="1" id="KW-1133">Transmembrane helix</keyword>
<sequence length="65" mass="6917">MAGDEASEGVPQRATGINAVWGMIFATSICVFLLLWLTTESVLLSAIASFTAICGFQTIILIHES</sequence>
<feature type="transmembrane region" description="Helical" evidence="1">
    <location>
        <begin position="43"/>
        <end position="62"/>
    </location>
</feature>
<name>M0LYM4_9EURY</name>
<organism evidence="2 3">
    <name type="scientific">Halococcus hamelinensis 100A6</name>
    <dbReference type="NCBI Taxonomy" id="1132509"/>
    <lineage>
        <taxon>Archaea</taxon>
        <taxon>Methanobacteriati</taxon>
        <taxon>Methanobacteriota</taxon>
        <taxon>Stenosarchaea group</taxon>
        <taxon>Halobacteria</taxon>
        <taxon>Halobacteriales</taxon>
        <taxon>Halococcaceae</taxon>
        <taxon>Halococcus</taxon>
    </lineage>
</organism>
<evidence type="ECO:0000313" key="2">
    <source>
        <dbReference type="EMBL" id="EMA37215.1"/>
    </source>
</evidence>
<evidence type="ECO:0000313" key="3">
    <source>
        <dbReference type="Proteomes" id="UP000011566"/>
    </source>
</evidence>
<feature type="transmembrane region" description="Helical" evidence="1">
    <location>
        <begin position="19"/>
        <end position="37"/>
    </location>
</feature>
<accession>M0LYM4</accession>